<sequence length="73" mass="8461">MTRVATKVDLLQGKQVYYRGYIYNPVWIDEKQVCICMPGYRPNSWITPYPSSSFTKCSSEVLPIGHFELLILD</sequence>
<dbReference type="RefSeq" id="WP_214432891.1">
    <property type="nucleotide sequence ID" value="NZ_CAWPUQ010000289.1"/>
</dbReference>
<reference evidence="1 2" key="1">
    <citation type="journal article" date="2021" name="Int. J. Syst. Evol. Microbiol.">
        <title>Amazonocrinis nigriterrae gen. nov., sp. nov., Atlanticothrix silvestris gen. nov., sp. nov. and Dendronalium phyllosphericum gen. nov., sp. nov., nostocacean cyanobacteria from Brazilian environments.</title>
        <authorList>
            <person name="Alvarenga D.O."/>
            <person name="Andreote A.P.D."/>
            <person name="Branco L.H.Z."/>
            <person name="Delbaje E."/>
            <person name="Cruz R.B."/>
            <person name="Varani A.M."/>
            <person name="Fiore M.F."/>
        </authorList>
    </citation>
    <scope>NUCLEOTIDE SEQUENCE [LARGE SCALE GENOMIC DNA]</scope>
    <source>
        <strain evidence="1 2">CENA369</strain>
    </source>
</reference>
<evidence type="ECO:0000313" key="2">
    <source>
        <dbReference type="Proteomes" id="UP000662314"/>
    </source>
</evidence>
<accession>A0A8J7I5B5</accession>
<dbReference type="EMBL" id="JAECZA010000054">
    <property type="protein sequence ID" value="MBH8574073.1"/>
    <property type="molecule type" value="Genomic_DNA"/>
</dbReference>
<gene>
    <name evidence="1" type="ORF">I8752_13800</name>
</gene>
<name>A0A8J7I5B5_9NOST</name>
<proteinExistence type="predicted"/>
<comment type="caution">
    <text evidence="1">The sequence shown here is derived from an EMBL/GenBank/DDBJ whole genome shotgun (WGS) entry which is preliminary data.</text>
</comment>
<dbReference type="AlphaFoldDB" id="A0A8J7I5B5"/>
<keyword evidence="2" id="KW-1185">Reference proteome</keyword>
<evidence type="ECO:0000313" key="1">
    <source>
        <dbReference type="EMBL" id="MBH8574073.1"/>
    </source>
</evidence>
<dbReference type="Proteomes" id="UP000662314">
    <property type="component" value="Unassembled WGS sequence"/>
</dbReference>
<protein>
    <submittedName>
        <fullName evidence="1">Uncharacterized protein</fullName>
    </submittedName>
</protein>
<organism evidence="1 2">
    <name type="scientific">Dendronalium phyllosphericum CENA369</name>
    <dbReference type="NCBI Taxonomy" id="1725256"/>
    <lineage>
        <taxon>Bacteria</taxon>
        <taxon>Bacillati</taxon>
        <taxon>Cyanobacteriota</taxon>
        <taxon>Cyanophyceae</taxon>
        <taxon>Nostocales</taxon>
        <taxon>Nostocaceae</taxon>
        <taxon>Dendronalium</taxon>
        <taxon>Dendronalium phyllosphericum</taxon>
    </lineage>
</organism>